<keyword evidence="3" id="KW-1185">Reference proteome</keyword>
<gene>
    <name evidence="2" type="ORF">R6U77_13405</name>
</gene>
<evidence type="ECO:0000313" key="3">
    <source>
        <dbReference type="Proteomes" id="UP001322664"/>
    </source>
</evidence>
<dbReference type="InterPro" id="IPR002731">
    <property type="entry name" value="ATPase_BadF"/>
</dbReference>
<evidence type="ECO:0000259" key="1">
    <source>
        <dbReference type="Pfam" id="PF01869"/>
    </source>
</evidence>
<sequence>MYVLAIDGGGTKTSAVICDNAGRIYAKVITTRSNPTAMNTQFFEMTLHELMQQLRQQNEQIFQEVSSCFVAMAGVKELYAEPIVEKILRQYVHNTALITIENDALGALYAGTLGQPGIVQIAGTGAITLGYDENMEMHRIGGWGYLFDDKGSGYYIGMKALEAVFQSYDGRMPSTSLTAPILQHFDVDNVEKLIACIYNDEHPRTNIAPLSKYVMEAADNSDAVAASIMEEACVDFYKAIKVCFDKMVWHKSSIEIVLAGGVFTNIDFFITKLTQLVENTSVTFEFKKAVLEPIGGAAVGALKQKGIELDQEFVQIFNSYWKVL</sequence>
<dbReference type="Gene3D" id="3.30.420.40">
    <property type="match status" value="2"/>
</dbReference>
<accession>A0ABZ0S0S0</accession>
<dbReference type="PANTHER" id="PTHR43190:SF3">
    <property type="entry name" value="N-ACETYL-D-GLUCOSAMINE KINASE"/>
    <property type="match status" value="1"/>
</dbReference>
<dbReference type="SUPFAM" id="SSF53067">
    <property type="entry name" value="Actin-like ATPase domain"/>
    <property type="match status" value="2"/>
</dbReference>
<name>A0ABZ0S0S0_9BACI</name>
<reference evidence="2 3" key="1">
    <citation type="submission" date="2023-09" db="EMBL/GenBank/DDBJ databases">
        <authorList>
            <person name="Page C.A."/>
            <person name="Perez-Diaz I.M."/>
        </authorList>
    </citation>
    <scope>NUCLEOTIDE SEQUENCE [LARGE SCALE GENOMIC DNA]</scope>
    <source>
        <strain evidence="2 3">Ll15</strain>
    </source>
</reference>
<dbReference type="PANTHER" id="PTHR43190">
    <property type="entry name" value="N-ACETYL-D-GLUCOSAMINE KINASE"/>
    <property type="match status" value="1"/>
</dbReference>
<evidence type="ECO:0000313" key="2">
    <source>
        <dbReference type="EMBL" id="WPK10877.1"/>
    </source>
</evidence>
<organism evidence="2 3">
    <name type="scientific">Lysinibacillus louembei</name>
    <dbReference type="NCBI Taxonomy" id="1470088"/>
    <lineage>
        <taxon>Bacteria</taxon>
        <taxon>Bacillati</taxon>
        <taxon>Bacillota</taxon>
        <taxon>Bacilli</taxon>
        <taxon>Bacillales</taxon>
        <taxon>Bacillaceae</taxon>
        <taxon>Lysinibacillus</taxon>
    </lineage>
</organism>
<feature type="domain" description="ATPase BadF/BadG/BcrA/BcrD type" evidence="1">
    <location>
        <begin position="6"/>
        <end position="299"/>
    </location>
</feature>
<proteinExistence type="predicted"/>
<dbReference type="Pfam" id="PF01869">
    <property type="entry name" value="BcrAD_BadFG"/>
    <property type="match status" value="1"/>
</dbReference>
<dbReference type="InterPro" id="IPR052519">
    <property type="entry name" value="Euk-type_GlcNAc_Kinase"/>
</dbReference>
<dbReference type="EMBL" id="CP137624">
    <property type="protein sequence ID" value="WPK10877.1"/>
    <property type="molecule type" value="Genomic_DNA"/>
</dbReference>
<protein>
    <submittedName>
        <fullName evidence="2">BadF/BadG/BcrA/BcrD ATPase family protein</fullName>
    </submittedName>
</protein>
<dbReference type="InterPro" id="IPR043129">
    <property type="entry name" value="ATPase_NBD"/>
</dbReference>
<dbReference type="CDD" id="cd24007">
    <property type="entry name" value="ASKHA_NBD_eukNAGK-like"/>
    <property type="match status" value="1"/>
</dbReference>
<dbReference type="Proteomes" id="UP001322664">
    <property type="component" value="Chromosome"/>
</dbReference>
<dbReference type="RefSeq" id="WP_293920613.1">
    <property type="nucleotide sequence ID" value="NZ_CP137624.1"/>
</dbReference>